<protein>
    <submittedName>
        <fullName evidence="12">Acetylornithine deacetylase</fullName>
    </submittedName>
</protein>
<dbReference type="NCBIfam" id="NF005710">
    <property type="entry name" value="PRK07522.1"/>
    <property type="match status" value="1"/>
</dbReference>
<keyword evidence="8" id="KW-0378">Hydrolase</keyword>
<name>A0A356LGG4_9BURK</name>
<dbReference type="PROSITE" id="PS00759">
    <property type="entry name" value="ARGE_DAPE_CPG2_2"/>
    <property type="match status" value="1"/>
</dbReference>
<dbReference type="GO" id="GO:0005737">
    <property type="term" value="C:cytoplasm"/>
    <property type="evidence" value="ECO:0007669"/>
    <property type="project" value="UniProtKB-SubCell"/>
</dbReference>
<keyword evidence="7" id="KW-0479">Metal-binding</keyword>
<dbReference type="Gene3D" id="3.40.630.10">
    <property type="entry name" value="Zn peptidases"/>
    <property type="match status" value="1"/>
</dbReference>
<evidence type="ECO:0000256" key="2">
    <source>
        <dbReference type="ARBA" id="ARBA00004496"/>
    </source>
</evidence>
<gene>
    <name evidence="12" type="primary">argE</name>
    <name evidence="12" type="ORF">DD666_11365</name>
</gene>
<dbReference type="GO" id="GO:0046872">
    <property type="term" value="F:metal ion binding"/>
    <property type="evidence" value="ECO:0007669"/>
    <property type="project" value="UniProtKB-KW"/>
</dbReference>
<dbReference type="NCBIfam" id="TIGR01892">
    <property type="entry name" value="AcOrn-deacetyl"/>
    <property type="match status" value="1"/>
</dbReference>
<organism evidence="12 13">
    <name type="scientific">Advenella kashmirensis</name>
    <dbReference type="NCBI Taxonomy" id="310575"/>
    <lineage>
        <taxon>Bacteria</taxon>
        <taxon>Pseudomonadati</taxon>
        <taxon>Pseudomonadota</taxon>
        <taxon>Betaproteobacteria</taxon>
        <taxon>Burkholderiales</taxon>
        <taxon>Alcaligenaceae</taxon>
    </lineage>
</organism>
<evidence type="ECO:0000256" key="7">
    <source>
        <dbReference type="ARBA" id="ARBA00022723"/>
    </source>
</evidence>
<evidence type="ECO:0000256" key="3">
    <source>
        <dbReference type="ARBA" id="ARBA00005691"/>
    </source>
</evidence>
<comment type="subcellular location">
    <subcellularLocation>
        <location evidence="2">Cytoplasm</location>
    </subcellularLocation>
</comment>
<dbReference type="GO" id="GO:0006526">
    <property type="term" value="P:L-arginine biosynthetic process"/>
    <property type="evidence" value="ECO:0007669"/>
    <property type="project" value="UniProtKB-KW"/>
</dbReference>
<dbReference type="InterPro" id="IPR010169">
    <property type="entry name" value="AcOrn-deacetyl"/>
</dbReference>
<evidence type="ECO:0000313" key="13">
    <source>
        <dbReference type="Proteomes" id="UP000264036"/>
    </source>
</evidence>
<comment type="caution">
    <text evidence="12">The sequence shown here is derived from an EMBL/GenBank/DDBJ whole genome shotgun (WGS) entry which is preliminary data.</text>
</comment>
<evidence type="ECO:0000259" key="11">
    <source>
        <dbReference type="Pfam" id="PF07687"/>
    </source>
</evidence>
<keyword evidence="10" id="KW-0170">Cobalt</keyword>
<dbReference type="InterPro" id="IPR011650">
    <property type="entry name" value="Peptidase_M20_dimer"/>
</dbReference>
<dbReference type="CDD" id="cd03894">
    <property type="entry name" value="M20_ArgE"/>
    <property type="match status" value="1"/>
</dbReference>
<keyword evidence="5" id="KW-0055">Arginine biosynthesis</keyword>
<dbReference type="PANTHER" id="PTHR43808:SF31">
    <property type="entry name" value="N-ACETYL-L-CITRULLINE DEACETYLASE"/>
    <property type="match status" value="1"/>
</dbReference>
<dbReference type="Gene3D" id="3.30.70.360">
    <property type="match status" value="1"/>
</dbReference>
<dbReference type="InterPro" id="IPR002933">
    <property type="entry name" value="Peptidase_M20"/>
</dbReference>
<keyword evidence="6" id="KW-0028">Amino-acid biosynthesis</keyword>
<dbReference type="Pfam" id="PF07687">
    <property type="entry name" value="M20_dimer"/>
    <property type="match status" value="1"/>
</dbReference>
<evidence type="ECO:0000256" key="1">
    <source>
        <dbReference type="ARBA" id="ARBA00001947"/>
    </source>
</evidence>
<dbReference type="InterPro" id="IPR050072">
    <property type="entry name" value="Peptidase_M20A"/>
</dbReference>
<comment type="similarity">
    <text evidence="3">Belongs to the peptidase M20A family. ArgE subfamily.</text>
</comment>
<evidence type="ECO:0000256" key="6">
    <source>
        <dbReference type="ARBA" id="ARBA00022605"/>
    </source>
</evidence>
<dbReference type="SUPFAM" id="SSF53187">
    <property type="entry name" value="Zn-dependent exopeptidases"/>
    <property type="match status" value="1"/>
</dbReference>
<evidence type="ECO:0000256" key="9">
    <source>
        <dbReference type="ARBA" id="ARBA00022833"/>
    </source>
</evidence>
<accession>A0A356LGG4</accession>
<proteinExistence type="inferred from homology"/>
<dbReference type="EMBL" id="DOEK01000028">
    <property type="protein sequence ID" value="HBP30002.1"/>
    <property type="molecule type" value="Genomic_DNA"/>
</dbReference>
<dbReference type="AlphaFoldDB" id="A0A356LGG4"/>
<feature type="domain" description="Peptidase M20 dimerisation" evidence="11">
    <location>
        <begin position="176"/>
        <end position="287"/>
    </location>
</feature>
<evidence type="ECO:0000313" key="12">
    <source>
        <dbReference type="EMBL" id="HBP30002.1"/>
    </source>
</evidence>
<reference evidence="12 13" key="1">
    <citation type="journal article" date="2018" name="Nat. Biotechnol.">
        <title>A standardized bacterial taxonomy based on genome phylogeny substantially revises the tree of life.</title>
        <authorList>
            <person name="Parks D.H."/>
            <person name="Chuvochina M."/>
            <person name="Waite D.W."/>
            <person name="Rinke C."/>
            <person name="Skarshewski A."/>
            <person name="Chaumeil P.A."/>
            <person name="Hugenholtz P."/>
        </authorList>
    </citation>
    <scope>NUCLEOTIDE SEQUENCE [LARGE SCALE GENOMIC DNA]</scope>
    <source>
        <strain evidence="12">UBA10707</strain>
    </source>
</reference>
<keyword evidence="9" id="KW-0862">Zinc</keyword>
<dbReference type="Proteomes" id="UP000264036">
    <property type="component" value="Unassembled WGS sequence"/>
</dbReference>
<dbReference type="GO" id="GO:0008777">
    <property type="term" value="F:acetylornithine deacetylase activity"/>
    <property type="evidence" value="ECO:0007669"/>
    <property type="project" value="TreeGrafter"/>
</dbReference>
<dbReference type="Pfam" id="PF01546">
    <property type="entry name" value="Peptidase_M20"/>
    <property type="match status" value="1"/>
</dbReference>
<dbReference type="PANTHER" id="PTHR43808">
    <property type="entry name" value="ACETYLORNITHINE DEACETYLASE"/>
    <property type="match status" value="1"/>
</dbReference>
<evidence type="ECO:0000256" key="10">
    <source>
        <dbReference type="ARBA" id="ARBA00023285"/>
    </source>
</evidence>
<dbReference type="InterPro" id="IPR001261">
    <property type="entry name" value="ArgE/DapE_CS"/>
</dbReference>
<sequence>MTTNITKEEWLATLVGMDTTSRNSNMGLIETIRDALSAQGVDSWLTTDDKGAKANLFATLPASDGQTQGGVALSGHTDVVPVDGQDWNSDPFVLLPSQDRFYGRGTCDMKGFIATAMALVPEFLQQKRTKPIHLAFSYDEEVGCAGAPFMLKDLQKRNQKIDGCVVGEPTGMRVVVAHKGINLFTCRVHGKAAHSSLTPFGCNAIEHAARLICHIRDLADHYRDTGPYDKHYDVAYSTITSNKIQGGIAVNTIPGECQFNYEFRNLPGMPGEQIQAKIQEYVSNELLPRMQKEYPDARIDISADASAPPLEASEQAAITELVRALTQDHETRKVAYGTEAGLFQQLGIPTIVCGPGLIEQAHKPDEFVEFSQLNDCENFLRKLSASL</sequence>
<evidence type="ECO:0000256" key="5">
    <source>
        <dbReference type="ARBA" id="ARBA00022571"/>
    </source>
</evidence>
<dbReference type="SUPFAM" id="SSF55031">
    <property type="entry name" value="Bacterial exopeptidase dimerisation domain"/>
    <property type="match status" value="1"/>
</dbReference>
<evidence type="ECO:0000256" key="4">
    <source>
        <dbReference type="ARBA" id="ARBA00022490"/>
    </source>
</evidence>
<keyword evidence="4" id="KW-0963">Cytoplasm</keyword>
<comment type="cofactor">
    <cofactor evidence="1">
        <name>Zn(2+)</name>
        <dbReference type="ChEBI" id="CHEBI:29105"/>
    </cofactor>
</comment>
<dbReference type="FunFam" id="3.30.70.360:FF:000003">
    <property type="entry name" value="Acetylornithine deacetylase"/>
    <property type="match status" value="1"/>
</dbReference>
<dbReference type="InterPro" id="IPR036264">
    <property type="entry name" value="Bact_exopeptidase_dim_dom"/>
</dbReference>
<evidence type="ECO:0000256" key="8">
    <source>
        <dbReference type="ARBA" id="ARBA00022801"/>
    </source>
</evidence>
<dbReference type="PROSITE" id="PS00758">
    <property type="entry name" value="ARGE_DAPE_CPG2_1"/>
    <property type="match status" value="1"/>
</dbReference>